<dbReference type="Proteomes" id="UP000626092">
    <property type="component" value="Unassembled WGS sequence"/>
</dbReference>
<dbReference type="EMBL" id="WJXA01000003">
    <property type="protein sequence ID" value="KAF7148528.1"/>
    <property type="molecule type" value="Genomic_DNA"/>
</dbReference>
<dbReference type="InterPro" id="IPR004015">
    <property type="entry name" value="SKI-int_prot_SKIP_SNW-dom"/>
</dbReference>
<dbReference type="InterPro" id="IPR017862">
    <property type="entry name" value="SKI-int_prot_SKIP"/>
</dbReference>
<organism evidence="4 5">
    <name type="scientific">Rhododendron simsii</name>
    <name type="common">Sims's rhododendron</name>
    <dbReference type="NCBI Taxonomy" id="118357"/>
    <lineage>
        <taxon>Eukaryota</taxon>
        <taxon>Viridiplantae</taxon>
        <taxon>Streptophyta</taxon>
        <taxon>Embryophyta</taxon>
        <taxon>Tracheophyta</taxon>
        <taxon>Spermatophyta</taxon>
        <taxon>Magnoliopsida</taxon>
        <taxon>eudicotyledons</taxon>
        <taxon>Gunneridae</taxon>
        <taxon>Pentapetalae</taxon>
        <taxon>asterids</taxon>
        <taxon>Ericales</taxon>
        <taxon>Ericaceae</taxon>
        <taxon>Ericoideae</taxon>
        <taxon>Rhodoreae</taxon>
        <taxon>Rhododendron</taxon>
    </lineage>
</organism>
<evidence type="ECO:0000259" key="3">
    <source>
        <dbReference type="Pfam" id="PF02731"/>
    </source>
</evidence>
<evidence type="ECO:0000313" key="5">
    <source>
        <dbReference type="Proteomes" id="UP000626092"/>
    </source>
</evidence>
<evidence type="ECO:0000256" key="1">
    <source>
        <dbReference type="ARBA" id="ARBA00010197"/>
    </source>
</evidence>
<feature type="region of interest" description="Disordered" evidence="2">
    <location>
        <begin position="1"/>
        <end position="28"/>
    </location>
</feature>
<dbReference type="PANTHER" id="PTHR12096">
    <property type="entry name" value="NUCLEAR PROTEIN SKIP-RELATED"/>
    <property type="match status" value="1"/>
</dbReference>
<accession>A0A834LVH0</accession>
<evidence type="ECO:0000313" key="4">
    <source>
        <dbReference type="EMBL" id="KAF7148528.1"/>
    </source>
</evidence>
<reference evidence="4" key="1">
    <citation type="submission" date="2019-11" db="EMBL/GenBank/DDBJ databases">
        <authorList>
            <person name="Liu Y."/>
            <person name="Hou J."/>
            <person name="Li T.-Q."/>
            <person name="Guan C.-H."/>
            <person name="Wu X."/>
            <person name="Wu H.-Z."/>
            <person name="Ling F."/>
            <person name="Zhang R."/>
            <person name="Shi X.-G."/>
            <person name="Ren J.-P."/>
            <person name="Chen E.-F."/>
            <person name="Sun J.-M."/>
        </authorList>
    </citation>
    <scope>NUCLEOTIDE SEQUENCE</scope>
    <source>
        <strain evidence="4">Adult_tree_wgs_1</strain>
        <tissue evidence="4">Leaves</tissue>
    </source>
</reference>
<feature type="domain" description="SKI-interacting protein SKIP SNW" evidence="3">
    <location>
        <begin position="50"/>
        <end position="211"/>
    </location>
</feature>
<comment type="similarity">
    <text evidence="1">Belongs to the SNW family.</text>
</comment>
<protein>
    <recommendedName>
        <fullName evidence="3">SKI-interacting protein SKIP SNW domain-containing protein</fullName>
    </recommendedName>
</protein>
<name>A0A834LVH0_RHOSS</name>
<gene>
    <name evidence="4" type="ORF">RHSIM_Rhsim03G0075400</name>
</gene>
<proteinExistence type="inferred from homology"/>
<comment type="caution">
    <text evidence="4">The sequence shown here is derived from an EMBL/GenBank/DDBJ whole genome shotgun (WGS) entry which is preliminary data.</text>
</comment>
<feature type="compositionally biased region" description="Basic and acidic residues" evidence="2">
    <location>
        <begin position="17"/>
        <end position="28"/>
    </location>
</feature>
<dbReference type="GO" id="GO:0000398">
    <property type="term" value="P:mRNA splicing, via spliceosome"/>
    <property type="evidence" value="ECO:0007669"/>
    <property type="project" value="InterPro"/>
</dbReference>
<feature type="compositionally biased region" description="Pro residues" evidence="2">
    <location>
        <begin position="102"/>
        <end position="113"/>
    </location>
</feature>
<dbReference type="GO" id="GO:0005681">
    <property type="term" value="C:spliceosomal complex"/>
    <property type="evidence" value="ECO:0007669"/>
    <property type="project" value="InterPro"/>
</dbReference>
<sequence length="409" mass="46423">MAVIPFKELEEEEESEETTRTTRAELEKSLNRRRMRRLGAAAAHSKKSIFIKYKPSRQYPAAAFNSGADERIIRIFEMPADSLEPPKFKHKKRVPSAASGSPPEPVMHSPPRPVTVKDQQDWKIPPCASNWKNPKGHTIPLDKRELGRGLQDEVRINENFAKLSEALYVTEQKSREAVAMRLDVQKQMMMKAKERKDQELRSLAQKARCERSTIHGAGDGMSDGEREERLQREAIREEWRREWERETRFEGKDASAMGKKRKITTRGKDRDIGDKVALGTACTGAGGGTEVMYDQRLFNLEKGTNSGVFATEDQYNVYDKGMFTTTAQLTLPTLFKTRKDTDADMFGGADEQLDKIMKTDRFKPDKAFTGTSEKTGARDSKAIELKEEADPFGLDQFLKDVIKGKKGHE</sequence>
<feature type="region of interest" description="Disordered" evidence="2">
    <location>
        <begin position="84"/>
        <end position="119"/>
    </location>
</feature>
<evidence type="ECO:0000256" key="2">
    <source>
        <dbReference type="SAM" id="MobiDB-lite"/>
    </source>
</evidence>
<keyword evidence="5" id="KW-1185">Reference proteome</keyword>
<dbReference type="OrthoDB" id="666364at2759"/>
<dbReference type="AlphaFoldDB" id="A0A834LVH0"/>
<dbReference type="Pfam" id="PF02731">
    <property type="entry name" value="SKIP_SNW"/>
    <property type="match status" value="1"/>
</dbReference>